<dbReference type="EMBL" id="BSYO01000018">
    <property type="protein sequence ID" value="GMH17842.1"/>
    <property type="molecule type" value="Genomic_DNA"/>
</dbReference>
<comment type="caution">
    <text evidence="2">The sequence shown here is derived from an EMBL/GenBank/DDBJ whole genome shotgun (WGS) entry which is preliminary data.</text>
</comment>
<organism evidence="2 3">
    <name type="scientific">Nepenthes gracilis</name>
    <name type="common">Slender pitcher plant</name>
    <dbReference type="NCBI Taxonomy" id="150966"/>
    <lineage>
        <taxon>Eukaryota</taxon>
        <taxon>Viridiplantae</taxon>
        <taxon>Streptophyta</taxon>
        <taxon>Embryophyta</taxon>
        <taxon>Tracheophyta</taxon>
        <taxon>Spermatophyta</taxon>
        <taxon>Magnoliopsida</taxon>
        <taxon>eudicotyledons</taxon>
        <taxon>Gunneridae</taxon>
        <taxon>Pentapetalae</taxon>
        <taxon>Caryophyllales</taxon>
        <taxon>Nepenthaceae</taxon>
        <taxon>Nepenthes</taxon>
    </lineage>
</organism>
<gene>
    <name evidence="2" type="ORF">Nepgr_019683</name>
</gene>
<evidence type="ECO:0000313" key="3">
    <source>
        <dbReference type="Proteomes" id="UP001279734"/>
    </source>
</evidence>
<reference evidence="2" key="1">
    <citation type="submission" date="2023-05" db="EMBL/GenBank/DDBJ databases">
        <title>Nepenthes gracilis genome sequencing.</title>
        <authorList>
            <person name="Fukushima K."/>
        </authorList>
    </citation>
    <scope>NUCLEOTIDE SEQUENCE</scope>
    <source>
        <strain evidence="2">SING2019-196</strain>
    </source>
</reference>
<protein>
    <submittedName>
        <fullName evidence="2">Uncharacterized protein</fullName>
    </submittedName>
</protein>
<dbReference type="Proteomes" id="UP001279734">
    <property type="component" value="Unassembled WGS sequence"/>
</dbReference>
<feature type="region of interest" description="Disordered" evidence="1">
    <location>
        <begin position="21"/>
        <end position="70"/>
    </location>
</feature>
<dbReference type="AlphaFoldDB" id="A0AAD3SVH4"/>
<proteinExistence type="predicted"/>
<name>A0AAD3SVH4_NEPGR</name>
<sequence length="70" mass="7299">MGFAGWQVGCPIGPQCSFSGPPNQPLLWQRSWQGGDRASAGHGRCSNKEPNMSAHDVEVIPSTGAGTSMA</sequence>
<evidence type="ECO:0000256" key="1">
    <source>
        <dbReference type="SAM" id="MobiDB-lite"/>
    </source>
</evidence>
<evidence type="ECO:0000313" key="2">
    <source>
        <dbReference type="EMBL" id="GMH17842.1"/>
    </source>
</evidence>
<keyword evidence="3" id="KW-1185">Reference proteome</keyword>
<accession>A0AAD3SVH4</accession>